<dbReference type="AlphaFoldDB" id="A0A5C6C4G3"/>
<organism evidence="2 3">
    <name type="scientific">Allorhodopirellula heiligendammensis</name>
    <dbReference type="NCBI Taxonomy" id="2714739"/>
    <lineage>
        <taxon>Bacteria</taxon>
        <taxon>Pseudomonadati</taxon>
        <taxon>Planctomycetota</taxon>
        <taxon>Planctomycetia</taxon>
        <taxon>Pirellulales</taxon>
        <taxon>Pirellulaceae</taxon>
        <taxon>Allorhodopirellula</taxon>
    </lineage>
</organism>
<evidence type="ECO:0000313" key="2">
    <source>
        <dbReference type="EMBL" id="TWU19500.1"/>
    </source>
</evidence>
<sequence length="524" mass="58341">MNSTRLLRFEVMEPRIALSANASEMFADLQANITAKGLDPQTAQEMLAQLVQSNEDSPTIRTTPPSLGEWGDKPIVQFRIDICDLQDRPVTTVHAGGEYLAKVFVQDMRDLTSTNPDEHGNGGVFQAWVDLEFSPNLHPTGSVRVNEAFSSPKLDPETDGSFLRNLGGVKREFTPFGDAEQFLLETRFVVDSTDTPNRIQVVPSTSQLDPVLLFGFASAVPAPNIASPALELQRETNIDSTGSSRAPLIDPLDDSTTKFPLPTPPVVVLPNSEDHSPEAGPEVDSIALVSYIPFFRDSDFDAPSRRRDKDDRWRSDRRDDGKNHANEWKELEWPDEADLSLDARSLSRSELQSTGNMNPDDEEEEGDLVTRQSNHTGLFYDEALFLEGALVQTFQSKFRLHLQIFSPQRQSHEHVDESFSNNDAKPQPGRFVDIADILTPHQDPNPWQDNVDEAIAGNHHYPSQAHRGPTTVWGSIEPAFEDRNAPQRNKQADAKQKLPDQRIPLAMNQPVTSTPETGPTPTVQ</sequence>
<feature type="region of interest" description="Disordered" evidence="1">
    <location>
        <begin position="303"/>
        <end position="322"/>
    </location>
</feature>
<gene>
    <name evidence="2" type="ORF">Poly21_16730</name>
</gene>
<name>A0A5C6C4G3_9BACT</name>
<dbReference type="EMBL" id="SJPU01000001">
    <property type="protein sequence ID" value="TWU19500.1"/>
    <property type="molecule type" value="Genomic_DNA"/>
</dbReference>
<evidence type="ECO:0000313" key="3">
    <source>
        <dbReference type="Proteomes" id="UP000319908"/>
    </source>
</evidence>
<feature type="compositionally biased region" description="Basic and acidic residues" evidence="1">
    <location>
        <begin position="482"/>
        <end position="500"/>
    </location>
</feature>
<protein>
    <submittedName>
        <fullName evidence="2">Uncharacterized protein</fullName>
    </submittedName>
</protein>
<proteinExistence type="predicted"/>
<dbReference type="Proteomes" id="UP000319908">
    <property type="component" value="Unassembled WGS sequence"/>
</dbReference>
<comment type="caution">
    <text evidence="2">The sequence shown here is derived from an EMBL/GenBank/DDBJ whole genome shotgun (WGS) entry which is preliminary data.</text>
</comment>
<dbReference type="OrthoDB" id="290541at2"/>
<feature type="region of interest" description="Disordered" evidence="1">
    <location>
        <begin position="237"/>
        <end position="281"/>
    </location>
</feature>
<feature type="region of interest" description="Disordered" evidence="1">
    <location>
        <begin position="347"/>
        <end position="369"/>
    </location>
</feature>
<evidence type="ECO:0000256" key="1">
    <source>
        <dbReference type="SAM" id="MobiDB-lite"/>
    </source>
</evidence>
<accession>A0A5C6C4G3</accession>
<feature type="region of interest" description="Disordered" evidence="1">
    <location>
        <begin position="482"/>
        <end position="524"/>
    </location>
</feature>
<dbReference type="RefSeq" id="WP_146406296.1">
    <property type="nucleotide sequence ID" value="NZ_SJPU01000001.1"/>
</dbReference>
<reference evidence="2 3" key="1">
    <citation type="journal article" date="2020" name="Antonie Van Leeuwenhoek">
        <title>Rhodopirellula heiligendammensis sp. nov., Rhodopirellula pilleata sp. nov., and Rhodopirellula solitaria sp. nov. isolated from natural or artificial marine surfaces in Northern Germany and California, USA, and emended description of the genus Rhodopirellula.</title>
        <authorList>
            <person name="Kallscheuer N."/>
            <person name="Wiegand S."/>
            <person name="Jogler M."/>
            <person name="Boedeker C."/>
            <person name="Peeters S.H."/>
            <person name="Rast P."/>
            <person name="Heuer A."/>
            <person name="Jetten M.S.M."/>
            <person name="Rohde M."/>
            <person name="Jogler C."/>
        </authorList>
    </citation>
    <scope>NUCLEOTIDE SEQUENCE [LARGE SCALE GENOMIC DNA]</scope>
    <source>
        <strain evidence="2 3">Poly21</strain>
    </source>
</reference>
<keyword evidence="3" id="KW-1185">Reference proteome</keyword>
<feature type="compositionally biased region" description="Polar residues" evidence="1">
    <location>
        <begin position="509"/>
        <end position="524"/>
    </location>
</feature>